<name>A0A1A8JU09_NOTKU</name>
<accession>A0A1A8JU09</accession>
<dbReference type="EMBL" id="HAEE01003563">
    <property type="protein sequence ID" value="SBR23583.1"/>
    <property type="molecule type" value="Transcribed_RNA"/>
</dbReference>
<proteinExistence type="predicted"/>
<sequence>MLVWTAADVQSDNGTTAPVIMTTMTSRQGLAERRQRSSRRRAGLRGTASWTEARRWRRGERADARAVEGGDGREVLDGFRRHTGALPRTDSGCISGWRKRTLWRRLSGEKRILFNFCQSRRDETTPNLAPCNRGLMTQTCDQEPKRQYKQLMMQLCWLKTEKSQSTEMLSNINLRQDMKKL</sequence>
<organism evidence="1">
    <name type="scientific">Nothobranchius kuhntae</name>
    <name type="common">Beira killifish</name>
    <dbReference type="NCBI Taxonomy" id="321403"/>
    <lineage>
        <taxon>Eukaryota</taxon>
        <taxon>Metazoa</taxon>
        <taxon>Chordata</taxon>
        <taxon>Craniata</taxon>
        <taxon>Vertebrata</taxon>
        <taxon>Euteleostomi</taxon>
        <taxon>Actinopterygii</taxon>
        <taxon>Neopterygii</taxon>
        <taxon>Teleostei</taxon>
        <taxon>Neoteleostei</taxon>
        <taxon>Acanthomorphata</taxon>
        <taxon>Ovalentaria</taxon>
        <taxon>Atherinomorphae</taxon>
        <taxon>Cyprinodontiformes</taxon>
        <taxon>Nothobranchiidae</taxon>
        <taxon>Nothobranchius</taxon>
    </lineage>
</organism>
<evidence type="ECO:0000313" key="1">
    <source>
        <dbReference type="EMBL" id="SBR23583.1"/>
    </source>
</evidence>
<reference evidence="1" key="1">
    <citation type="submission" date="2016-05" db="EMBL/GenBank/DDBJ databases">
        <authorList>
            <person name="Lavstsen T."/>
            <person name="Jespersen J.S."/>
        </authorList>
    </citation>
    <scope>NUCLEOTIDE SEQUENCE</scope>
    <source>
        <tissue evidence="1">Brain</tissue>
    </source>
</reference>
<dbReference type="AlphaFoldDB" id="A0A1A8JU09"/>
<protein>
    <submittedName>
        <fullName evidence="1">Uncharacterized protein</fullName>
    </submittedName>
</protein>
<gene>
    <name evidence="1" type="primary">Nfu_g_1_002357</name>
</gene>
<reference evidence="1" key="2">
    <citation type="submission" date="2016-06" db="EMBL/GenBank/DDBJ databases">
        <title>The genome of a short-lived fish provides insights into sex chromosome evolution and the genetic control of aging.</title>
        <authorList>
            <person name="Reichwald K."/>
            <person name="Felder M."/>
            <person name="Petzold A."/>
            <person name="Koch P."/>
            <person name="Groth M."/>
            <person name="Platzer M."/>
        </authorList>
    </citation>
    <scope>NUCLEOTIDE SEQUENCE</scope>
    <source>
        <tissue evidence="1">Brain</tissue>
    </source>
</reference>